<sequence>MLEIELRQTREHRDTMAEKWNDSKSKLSRVREEAEKQRLANQKKLEEAKADTKNKVNSIARRTIYQTWSPNPDMEFSFLGEGAEAMLAFCKKSRKEELGEEDEVEVEQEDLS</sequence>
<dbReference type="Proteomes" id="UP000596661">
    <property type="component" value="Chromosome 3"/>
</dbReference>
<evidence type="ECO:0000313" key="3">
    <source>
        <dbReference type="Proteomes" id="UP000596661"/>
    </source>
</evidence>
<dbReference type="Gramene" id="evm.model.03.1118">
    <property type="protein sequence ID" value="cds.evm.model.03.1118"/>
    <property type="gene ID" value="evm.TU.03.1118"/>
</dbReference>
<reference evidence="2" key="2">
    <citation type="submission" date="2021-03" db="UniProtKB">
        <authorList>
            <consortium name="EnsemblPlants"/>
        </authorList>
    </citation>
    <scope>IDENTIFICATION</scope>
</reference>
<dbReference type="EMBL" id="UZAU01000283">
    <property type="status" value="NOT_ANNOTATED_CDS"/>
    <property type="molecule type" value="Genomic_DNA"/>
</dbReference>
<evidence type="ECO:0000313" key="2">
    <source>
        <dbReference type="EnsemblPlants" id="cds.evm.model.03.1118"/>
    </source>
</evidence>
<dbReference type="AlphaFoldDB" id="A0A803P420"/>
<evidence type="ECO:0000256" key="1">
    <source>
        <dbReference type="SAM" id="MobiDB-lite"/>
    </source>
</evidence>
<organism evidence="2 3">
    <name type="scientific">Cannabis sativa</name>
    <name type="common">Hemp</name>
    <name type="synonym">Marijuana</name>
    <dbReference type="NCBI Taxonomy" id="3483"/>
    <lineage>
        <taxon>Eukaryota</taxon>
        <taxon>Viridiplantae</taxon>
        <taxon>Streptophyta</taxon>
        <taxon>Embryophyta</taxon>
        <taxon>Tracheophyta</taxon>
        <taxon>Spermatophyta</taxon>
        <taxon>Magnoliopsida</taxon>
        <taxon>eudicotyledons</taxon>
        <taxon>Gunneridae</taxon>
        <taxon>Pentapetalae</taxon>
        <taxon>rosids</taxon>
        <taxon>fabids</taxon>
        <taxon>Rosales</taxon>
        <taxon>Cannabaceae</taxon>
        <taxon>Cannabis</taxon>
    </lineage>
</organism>
<dbReference type="EnsemblPlants" id="evm.model.03.1118">
    <property type="protein sequence ID" value="cds.evm.model.03.1118"/>
    <property type="gene ID" value="evm.TU.03.1118"/>
</dbReference>
<keyword evidence="3" id="KW-1185">Reference proteome</keyword>
<feature type="region of interest" description="Disordered" evidence="1">
    <location>
        <begin position="1"/>
        <end position="53"/>
    </location>
</feature>
<protein>
    <submittedName>
        <fullName evidence="2">Uncharacterized protein</fullName>
    </submittedName>
</protein>
<name>A0A803P420_CANSA</name>
<accession>A0A803P420</accession>
<reference evidence="2" key="1">
    <citation type="submission" date="2018-11" db="EMBL/GenBank/DDBJ databases">
        <authorList>
            <person name="Grassa J C."/>
        </authorList>
    </citation>
    <scope>NUCLEOTIDE SEQUENCE [LARGE SCALE GENOMIC DNA]</scope>
</reference>
<proteinExistence type="predicted"/>